<proteinExistence type="predicted"/>
<feature type="domain" description="Protein FecR C-terminal" evidence="3">
    <location>
        <begin position="271"/>
        <end position="329"/>
    </location>
</feature>
<evidence type="ECO:0000259" key="2">
    <source>
        <dbReference type="Pfam" id="PF04773"/>
    </source>
</evidence>
<dbReference type="STRING" id="709015.GCA_000472485_00792"/>
<keyword evidence="1" id="KW-1133">Transmembrane helix</keyword>
<keyword evidence="5" id="KW-1185">Reference proteome</keyword>
<dbReference type="InterPro" id="IPR032508">
    <property type="entry name" value="FecR_C"/>
</dbReference>
<dbReference type="InterPro" id="IPR012373">
    <property type="entry name" value="Ferrdict_sens_TM"/>
</dbReference>
<dbReference type="PANTHER" id="PTHR30273">
    <property type="entry name" value="PERIPLASMIC SIGNAL SENSOR AND SIGMA FACTOR ACTIVATOR FECR-RELATED"/>
    <property type="match status" value="1"/>
</dbReference>
<dbReference type="OrthoDB" id="1523489at2"/>
<organism evidence="4 5">
    <name type="scientific">Pontibacter actiniarum</name>
    <dbReference type="NCBI Taxonomy" id="323450"/>
    <lineage>
        <taxon>Bacteria</taxon>
        <taxon>Pseudomonadati</taxon>
        <taxon>Bacteroidota</taxon>
        <taxon>Cytophagia</taxon>
        <taxon>Cytophagales</taxon>
        <taxon>Hymenobacteraceae</taxon>
        <taxon>Pontibacter</taxon>
    </lineage>
</organism>
<reference evidence="5" key="1">
    <citation type="submission" date="2017-05" db="EMBL/GenBank/DDBJ databases">
        <authorList>
            <person name="Ray J."/>
            <person name="Price M."/>
            <person name="Deutschbauer A."/>
        </authorList>
    </citation>
    <scope>NUCLEOTIDE SEQUENCE [LARGE SCALE GENOMIC DNA]</scope>
    <source>
        <strain evidence="5">DSM 19842</strain>
    </source>
</reference>
<dbReference type="KEGG" id="pact:CA264_03975"/>
<dbReference type="RefSeq" id="WP_025604797.1">
    <property type="nucleotide sequence ID" value="NZ_CP021235.1"/>
</dbReference>
<dbReference type="Proteomes" id="UP000266292">
    <property type="component" value="Chromosome"/>
</dbReference>
<dbReference type="PANTHER" id="PTHR30273:SF2">
    <property type="entry name" value="PROTEIN FECR"/>
    <property type="match status" value="1"/>
</dbReference>
<keyword evidence="1" id="KW-0812">Transmembrane</keyword>
<protein>
    <recommendedName>
        <fullName evidence="6">FecR protein domain-containing protein</fullName>
    </recommendedName>
</protein>
<evidence type="ECO:0000256" key="1">
    <source>
        <dbReference type="SAM" id="Phobius"/>
    </source>
</evidence>
<dbReference type="Pfam" id="PF04773">
    <property type="entry name" value="FecR"/>
    <property type="match status" value="1"/>
</dbReference>
<dbReference type="EMBL" id="CP021235">
    <property type="protein sequence ID" value="ARS34671.1"/>
    <property type="molecule type" value="Genomic_DNA"/>
</dbReference>
<feature type="transmembrane region" description="Helical" evidence="1">
    <location>
        <begin position="97"/>
        <end position="118"/>
    </location>
</feature>
<evidence type="ECO:0000313" key="5">
    <source>
        <dbReference type="Proteomes" id="UP000266292"/>
    </source>
</evidence>
<dbReference type="Gene3D" id="2.60.120.1440">
    <property type="match status" value="1"/>
</dbReference>
<keyword evidence="1" id="KW-0472">Membrane</keyword>
<dbReference type="Gene3D" id="3.55.50.30">
    <property type="match status" value="1"/>
</dbReference>
<dbReference type="PIRSF" id="PIRSF018266">
    <property type="entry name" value="FecR"/>
    <property type="match status" value="1"/>
</dbReference>
<dbReference type="GO" id="GO:0016989">
    <property type="term" value="F:sigma factor antagonist activity"/>
    <property type="evidence" value="ECO:0007669"/>
    <property type="project" value="TreeGrafter"/>
</dbReference>
<feature type="domain" description="FecR protein" evidence="2">
    <location>
        <begin position="126"/>
        <end position="226"/>
    </location>
</feature>
<evidence type="ECO:0008006" key="6">
    <source>
        <dbReference type="Google" id="ProtNLM"/>
    </source>
</evidence>
<accession>A0A1X9YPC4</accession>
<gene>
    <name evidence="4" type="ORF">CA264_03975</name>
</gene>
<evidence type="ECO:0000259" key="3">
    <source>
        <dbReference type="Pfam" id="PF16344"/>
    </source>
</evidence>
<sequence length="342" mass="38575">MNSPATDYSSYETEDFLNDKQFVAWVQHPSADQDRYWEQVQQEYPLKAYQMEEARRLVQKLSFRASTMEQAEQQQLWRAISEEAGLTRKSVPLAAQWLRKAGAAVVALMLLSLALYFYNSSRHKQFRTAYGQVATLVLPDSSVVTLNANSEIRYASDWDADEPREVWLEGEAFFEVNHLHRQGSVKPGERFVVHTGDMDVEVLGTSFNVQKRRGATQVALQTGKVRLALEGASSPVVMKPGDVVAYTPANSKLVQWQADPQLASAWRGGLLVFQDTPLAEILTYIEDTYGYQVELKDEDLAQRRLSGRFRSRNEEALLQAVAAALGISITKDPASRKLIIRN</sequence>
<name>A0A1X9YPC4_9BACT</name>
<dbReference type="Pfam" id="PF16344">
    <property type="entry name" value="FecR_C"/>
    <property type="match status" value="1"/>
</dbReference>
<dbReference type="AlphaFoldDB" id="A0A1X9YPC4"/>
<dbReference type="InterPro" id="IPR006860">
    <property type="entry name" value="FecR"/>
</dbReference>
<evidence type="ECO:0000313" key="4">
    <source>
        <dbReference type="EMBL" id="ARS34671.1"/>
    </source>
</evidence>